<sequence length="70" mass="8252">MRIHVDESDDAHGEYHSHDGTIEVWLGGHLTVWGLFDTLIHESLHQAIEENCERETTEKQDHWVIQRLCF</sequence>
<organism evidence="1">
    <name type="scientific">uncultured marine virus</name>
    <dbReference type="NCBI Taxonomy" id="186617"/>
    <lineage>
        <taxon>Viruses</taxon>
        <taxon>environmental samples</taxon>
    </lineage>
</organism>
<accession>A0A0F7L9P0</accession>
<proteinExistence type="predicted"/>
<reference evidence="1" key="1">
    <citation type="journal article" date="2015" name="Front. Microbiol.">
        <title>Combining genomic sequencing methods to explore viral diversity and reveal potential virus-host interactions.</title>
        <authorList>
            <person name="Chow C.E."/>
            <person name="Winget D.M."/>
            <person name="White R.A.III."/>
            <person name="Hallam S.J."/>
            <person name="Suttle C.A."/>
        </authorList>
    </citation>
    <scope>NUCLEOTIDE SEQUENCE</scope>
    <source>
        <strain evidence="1">Oxic1_7</strain>
    </source>
</reference>
<reference evidence="1" key="2">
    <citation type="submission" date="2015-03" db="EMBL/GenBank/DDBJ databases">
        <authorList>
            <person name="Chow C.-E.T."/>
            <person name="Winget D.M."/>
            <person name="White R.A.III."/>
            <person name="Hallam S.J."/>
            <person name="Suttle C.A."/>
        </authorList>
    </citation>
    <scope>NUCLEOTIDE SEQUENCE</scope>
    <source>
        <strain evidence="1">Oxic1_7</strain>
    </source>
</reference>
<evidence type="ECO:0000313" key="1">
    <source>
        <dbReference type="EMBL" id="AKH48318.1"/>
    </source>
</evidence>
<dbReference type="EMBL" id="KR029602">
    <property type="protein sequence ID" value="AKH48318.1"/>
    <property type="molecule type" value="Genomic_DNA"/>
</dbReference>
<protein>
    <submittedName>
        <fullName evidence="1">Uncharacterized protein</fullName>
    </submittedName>
</protein>
<name>A0A0F7L9P0_9VIRU</name>